<evidence type="ECO:0000256" key="1">
    <source>
        <dbReference type="SAM" id="MobiDB-lite"/>
    </source>
</evidence>
<evidence type="ECO:0000313" key="3">
    <source>
        <dbReference type="Proteomes" id="UP001295794"/>
    </source>
</evidence>
<feature type="compositionally biased region" description="Low complexity" evidence="1">
    <location>
        <begin position="1"/>
        <end position="11"/>
    </location>
</feature>
<keyword evidence="3" id="KW-1185">Reference proteome</keyword>
<dbReference type="EMBL" id="CAVNYO010000440">
    <property type="protein sequence ID" value="CAK5279699.1"/>
    <property type="molecule type" value="Genomic_DNA"/>
</dbReference>
<sequence>MFSRSAKAPSSPKEKAAMSVPAPPPRTSTFANASLLSLLSTRSSLLGSAHSIAALLSSRRAKPPSLYTATSASTQWGPGALSGKAVHAMGKAVLRGAERLVIKRRMAVIRAHLPWSAADHDDDNEDGWFWEGIFDDLLELTRPELYADSIRIPAMAMVLVQVATSQTEYLVQCLSQWLLDDVILFMTELISVALYCKCDFLNPNLTSAYLSALPNGQNSLMPCITFLTELVLQNDTLYEAALLSGFLELILLSTAYQQKRPTLRQDATRAFTAMSAPPPGLEEVWEAALVQYYPEAPFPPPSLRQLTVHINRHAPGTWRTVEARFLERETDALLDRMVSMTFPLDAGRSVDDAIFPQLKDFTLSPFAGTNNMEDMLHWGQSSSEALWHLIRCVALGGSVLARIMDKIIKWTYRSKVSVLSRVLYLLLPDTVESRSLKMRHLQSHLGPDSCLRDVVTEQLLLPLAAAHPSLKKALYDAGITLVFPMLQEHGDATALFEEVYRRAHWSQAEPLSKRALKLIAVMRRGELDVATGEDSKNRAISALMQSILGRLSG</sequence>
<proteinExistence type="predicted"/>
<name>A0AAD2K6U0_9AGAR</name>
<organism evidence="2 3">
    <name type="scientific">Mycena citricolor</name>
    <dbReference type="NCBI Taxonomy" id="2018698"/>
    <lineage>
        <taxon>Eukaryota</taxon>
        <taxon>Fungi</taxon>
        <taxon>Dikarya</taxon>
        <taxon>Basidiomycota</taxon>
        <taxon>Agaricomycotina</taxon>
        <taxon>Agaricomycetes</taxon>
        <taxon>Agaricomycetidae</taxon>
        <taxon>Agaricales</taxon>
        <taxon>Marasmiineae</taxon>
        <taxon>Mycenaceae</taxon>
        <taxon>Mycena</taxon>
    </lineage>
</organism>
<dbReference type="Proteomes" id="UP001295794">
    <property type="component" value="Unassembled WGS sequence"/>
</dbReference>
<gene>
    <name evidence="2" type="ORF">MYCIT1_LOCUS29910</name>
</gene>
<comment type="caution">
    <text evidence="2">The sequence shown here is derived from an EMBL/GenBank/DDBJ whole genome shotgun (WGS) entry which is preliminary data.</text>
</comment>
<evidence type="ECO:0000313" key="2">
    <source>
        <dbReference type="EMBL" id="CAK5279699.1"/>
    </source>
</evidence>
<protein>
    <submittedName>
        <fullName evidence="2">Uncharacterized protein</fullName>
    </submittedName>
</protein>
<accession>A0AAD2K6U0</accession>
<reference evidence="2" key="1">
    <citation type="submission" date="2023-11" db="EMBL/GenBank/DDBJ databases">
        <authorList>
            <person name="De Vega J J."/>
            <person name="De Vega J J."/>
        </authorList>
    </citation>
    <scope>NUCLEOTIDE SEQUENCE</scope>
</reference>
<dbReference type="AlphaFoldDB" id="A0AAD2K6U0"/>
<feature type="region of interest" description="Disordered" evidence="1">
    <location>
        <begin position="1"/>
        <end position="25"/>
    </location>
</feature>